<evidence type="ECO:0000313" key="7">
    <source>
        <dbReference type="EMBL" id="VEH81172.1"/>
    </source>
</evidence>
<dbReference type="EMBL" id="LR134412">
    <property type="protein sequence ID" value="VEH81172.1"/>
    <property type="molecule type" value="Genomic_DNA"/>
</dbReference>
<evidence type="ECO:0000256" key="4">
    <source>
        <dbReference type="PIRSR" id="PIRSR006806-1"/>
    </source>
</evidence>
<dbReference type="PIRSF" id="PIRSF006806">
    <property type="entry name" value="FTHF_cligase"/>
    <property type="match status" value="1"/>
</dbReference>
<comment type="catalytic activity">
    <reaction evidence="5">
        <text>(6S)-5-formyl-5,6,7,8-tetrahydrofolate + ATP = (6R)-5,10-methenyltetrahydrofolate + ADP + phosphate</text>
        <dbReference type="Rhea" id="RHEA:10488"/>
        <dbReference type="ChEBI" id="CHEBI:30616"/>
        <dbReference type="ChEBI" id="CHEBI:43474"/>
        <dbReference type="ChEBI" id="CHEBI:57455"/>
        <dbReference type="ChEBI" id="CHEBI:57457"/>
        <dbReference type="ChEBI" id="CHEBI:456216"/>
        <dbReference type="EC" id="6.3.3.2"/>
    </reaction>
</comment>
<dbReference type="Pfam" id="PF01812">
    <property type="entry name" value="5-FTHF_cyc-lig"/>
    <property type="match status" value="1"/>
</dbReference>
<dbReference type="AlphaFoldDB" id="A0A0W0R649"/>
<dbReference type="NCBIfam" id="TIGR02727">
    <property type="entry name" value="MTHFS_bact"/>
    <property type="match status" value="1"/>
</dbReference>
<keyword evidence="7" id="KW-0614">Plasmid</keyword>
<dbReference type="RefSeq" id="WP_058462214.1">
    <property type="nucleotide sequence ID" value="NZ_CAAAHS010000007.1"/>
</dbReference>
<dbReference type="PANTHER" id="PTHR23407:SF1">
    <property type="entry name" value="5-FORMYLTETRAHYDROFOLATE CYCLO-LIGASE"/>
    <property type="match status" value="1"/>
</dbReference>
<feature type="binding site" evidence="4">
    <location>
        <begin position="6"/>
        <end position="10"/>
    </location>
    <ligand>
        <name>ATP</name>
        <dbReference type="ChEBI" id="CHEBI:30616"/>
    </ligand>
</feature>
<dbReference type="InterPro" id="IPR024185">
    <property type="entry name" value="FTHF_cligase-like_sf"/>
</dbReference>
<dbReference type="STRING" id="45056.Lade_1205"/>
<accession>A0A0W0R649</accession>
<comment type="cofactor">
    <cofactor evidence="5">
        <name>Mg(2+)</name>
        <dbReference type="ChEBI" id="CHEBI:18420"/>
    </cofactor>
</comment>
<dbReference type="Proteomes" id="UP000054859">
    <property type="component" value="Unassembled WGS sequence"/>
</dbReference>
<evidence type="ECO:0000256" key="3">
    <source>
        <dbReference type="ARBA" id="ARBA00022840"/>
    </source>
</evidence>
<evidence type="ECO:0000256" key="1">
    <source>
        <dbReference type="ARBA" id="ARBA00010638"/>
    </source>
</evidence>
<evidence type="ECO:0000313" key="8">
    <source>
        <dbReference type="Proteomes" id="UP000054859"/>
    </source>
</evidence>
<dbReference type="GO" id="GO:0046872">
    <property type="term" value="F:metal ion binding"/>
    <property type="evidence" value="ECO:0007669"/>
    <property type="project" value="UniProtKB-KW"/>
</dbReference>
<dbReference type="OrthoDB" id="9801938at2"/>
<dbReference type="EC" id="6.3.3.2" evidence="5"/>
<dbReference type="GO" id="GO:0035999">
    <property type="term" value="P:tetrahydrofolate interconversion"/>
    <property type="evidence" value="ECO:0007669"/>
    <property type="project" value="TreeGrafter"/>
</dbReference>
<comment type="similarity">
    <text evidence="1 5">Belongs to the 5-formyltetrahydrofolate cyclo-ligase family.</text>
</comment>
<keyword evidence="3 4" id="KW-0067">ATP-binding</keyword>
<dbReference type="Proteomes" id="UP000281170">
    <property type="component" value="Plasmid 3"/>
</dbReference>
<evidence type="ECO:0000313" key="9">
    <source>
        <dbReference type="Proteomes" id="UP000281170"/>
    </source>
</evidence>
<evidence type="ECO:0000313" key="6">
    <source>
        <dbReference type="EMBL" id="KTC66547.1"/>
    </source>
</evidence>
<feature type="binding site" evidence="4">
    <location>
        <begin position="133"/>
        <end position="141"/>
    </location>
    <ligand>
        <name>ATP</name>
        <dbReference type="ChEBI" id="CHEBI:30616"/>
    </ligand>
</feature>
<keyword evidence="5" id="KW-0460">Magnesium</keyword>
<dbReference type="InterPro" id="IPR037171">
    <property type="entry name" value="NagB/RpiA_transferase-like"/>
</dbReference>
<dbReference type="KEGG" id="ladl:NCTC12735_00035"/>
<sequence>MPDRLKQAQRLTLRNTRKNLSSEYQQKISSHVCNRIKNLHEYRYAKHIGLYQAANGEIDLSHLWASAPLQGKFCYFPKLNHDHSFTFIPATPSSSFTINRYGIAEPIPEAELHPKKLDIIFIPLVGFDSKGTRLGMGAGYYDRSLAHYQYSWLIGVAYEFQHIAFIGAQEWDVPLNAIITEKTTYWINK</sequence>
<gene>
    <name evidence="6" type="primary">fthC</name>
    <name evidence="6" type="ORF">Lade_1205</name>
    <name evidence="7" type="ORF">NCTC12735_00035</name>
</gene>
<keyword evidence="6" id="KW-0436">Ligase</keyword>
<dbReference type="PATRIC" id="fig|45056.6.peg.1247"/>
<keyword evidence="5" id="KW-0479">Metal-binding</keyword>
<protein>
    <recommendedName>
        <fullName evidence="5">5-formyltetrahydrofolate cyclo-ligase</fullName>
        <ecNumber evidence="5">6.3.3.2</ecNumber>
    </recommendedName>
</protein>
<evidence type="ECO:0000256" key="2">
    <source>
        <dbReference type="ARBA" id="ARBA00022741"/>
    </source>
</evidence>
<name>A0A0W0R649_9GAMM</name>
<reference evidence="6 8" key="1">
    <citation type="submission" date="2015-11" db="EMBL/GenBank/DDBJ databases">
        <title>Identification of large and diverse effector repertoires of 38 Legionella species.</title>
        <authorList>
            <person name="Burstein D."/>
            <person name="Amaro F."/>
            <person name="Zusman T."/>
            <person name="Lifshitz Z."/>
            <person name="Cohen O."/>
            <person name="Gilbert J.A."/>
            <person name="Pupko T."/>
            <person name="Shuman H.A."/>
            <person name="Segal G."/>
        </authorList>
    </citation>
    <scope>NUCLEOTIDE SEQUENCE [LARGE SCALE GENOMIC DNA]</scope>
    <source>
        <strain evidence="6 8">1762-AUS-E</strain>
    </source>
</reference>
<dbReference type="EMBL" id="LNKA01000001">
    <property type="protein sequence ID" value="KTC66547.1"/>
    <property type="molecule type" value="Genomic_DNA"/>
</dbReference>
<dbReference type="Gene3D" id="3.40.50.10420">
    <property type="entry name" value="NagB/RpiA/CoA transferase-like"/>
    <property type="match status" value="1"/>
</dbReference>
<dbReference type="PANTHER" id="PTHR23407">
    <property type="entry name" value="ATPASE INHIBITOR/5-FORMYLTETRAHYDROFOLATE CYCLO-LIGASE"/>
    <property type="match status" value="1"/>
</dbReference>
<dbReference type="GO" id="GO:0009396">
    <property type="term" value="P:folic acid-containing compound biosynthetic process"/>
    <property type="evidence" value="ECO:0007669"/>
    <property type="project" value="TreeGrafter"/>
</dbReference>
<keyword evidence="2 4" id="KW-0547">Nucleotide-binding</keyword>
<geneLocation type="plasmid" evidence="7">
    <name>3</name>
</geneLocation>
<organism evidence="6 8">
    <name type="scientific">Legionella adelaidensis</name>
    <dbReference type="NCBI Taxonomy" id="45056"/>
    <lineage>
        <taxon>Bacteria</taxon>
        <taxon>Pseudomonadati</taxon>
        <taxon>Pseudomonadota</taxon>
        <taxon>Gammaproteobacteria</taxon>
        <taxon>Legionellales</taxon>
        <taxon>Legionellaceae</taxon>
        <taxon>Legionella</taxon>
    </lineage>
</organism>
<keyword evidence="8" id="KW-1185">Reference proteome</keyword>
<reference evidence="7 9" key="2">
    <citation type="submission" date="2018-12" db="EMBL/GenBank/DDBJ databases">
        <authorList>
            <consortium name="Pathogen Informatics"/>
        </authorList>
    </citation>
    <scope>NUCLEOTIDE SEQUENCE [LARGE SCALE GENOMIC DNA]</scope>
    <source>
        <strain evidence="7 9">NCTC12735</strain>
        <plasmid evidence="9">3</plasmid>
    </source>
</reference>
<dbReference type="GO" id="GO:0005524">
    <property type="term" value="F:ATP binding"/>
    <property type="evidence" value="ECO:0007669"/>
    <property type="project" value="UniProtKB-KW"/>
</dbReference>
<dbReference type="GO" id="GO:0030272">
    <property type="term" value="F:5-formyltetrahydrofolate cyclo-ligase activity"/>
    <property type="evidence" value="ECO:0007669"/>
    <property type="project" value="UniProtKB-EC"/>
</dbReference>
<evidence type="ECO:0000256" key="5">
    <source>
        <dbReference type="RuleBase" id="RU361279"/>
    </source>
</evidence>
<feature type="binding site" evidence="4">
    <location>
        <position position="57"/>
    </location>
    <ligand>
        <name>substrate</name>
    </ligand>
</feature>
<dbReference type="InterPro" id="IPR002698">
    <property type="entry name" value="FTHF_cligase"/>
</dbReference>
<dbReference type="SUPFAM" id="SSF100950">
    <property type="entry name" value="NagB/RpiA/CoA transferase-like"/>
    <property type="match status" value="1"/>
</dbReference>
<proteinExistence type="inferred from homology"/>